<proteinExistence type="predicted"/>
<dbReference type="Proteomes" id="UP000030758">
    <property type="component" value="Unassembled WGS sequence"/>
</dbReference>
<name>A0A085M745_9BILA</name>
<reference evidence="1 3" key="1">
    <citation type="journal article" date="2014" name="Nat. Genet.">
        <title>Genome and transcriptome of the porcine whipworm Trichuris suis.</title>
        <authorList>
            <person name="Jex A.R."/>
            <person name="Nejsum P."/>
            <person name="Schwarz E.M."/>
            <person name="Hu L."/>
            <person name="Young N.D."/>
            <person name="Hall R.S."/>
            <person name="Korhonen P.K."/>
            <person name="Liao S."/>
            <person name="Thamsborg S."/>
            <person name="Xia J."/>
            <person name="Xu P."/>
            <person name="Wang S."/>
            <person name="Scheerlinck J.P."/>
            <person name="Hofmann A."/>
            <person name="Sternberg P.W."/>
            <person name="Wang J."/>
            <person name="Gasser R.B."/>
        </authorList>
    </citation>
    <scope>NUCLEOTIDE SEQUENCE [LARGE SCALE GENOMIC DNA]</scope>
    <source>
        <strain evidence="2">DCEP-RM93F</strain>
        <strain evidence="1">DCEP-RM93M</strain>
    </source>
</reference>
<accession>A0A085M745</accession>
<protein>
    <submittedName>
        <fullName evidence="1">Uncharacterized protein</fullName>
    </submittedName>
</protein>
<evidence type="ECO:0000313" key="1">
    <source>
        <dbReference type="EMBL" id="KFD53041.1"/>
    </source>
</evidence>
<sequence length="104" mass="11775">MRSTLRNDPHKTLGELSQGCVYKLIFDCSAVYIRETEQRLLEGFTEHLKDETASQEHGRDSTKQKNALMGVVLHKRRPADTPSLCADKLAYSVSSVSFRFSITK</sequence>
<dbReference type="EMBL" id="KL363221">
    <property type="protein sequence ID" value="KFD53041.1"/>
    <property type="molecule type" value="Genomic_DNA"/>
</dbReference>
<gene>
    <name evidence="1" type="ORF">M513_06157</name>
    <name evidence="2" type="ORF">M514_06157</name>
</gene>
<keyword evidence="3" id="KW-1185">Reference proteome</keyword>
<dbReference type="AlphaFoldDB" id="A0A085M745"/>
<evidence type="ECO:0000313" key="3">
    <source>
        <dbReference type="Proteomes" id="UP000030764"/>
    </source>
</evidence>
<dbReference type="EMBL" id="KL367492">
    <property type="protein sequence ID" value="KFD69818.1"/>
    <property type="molecule type" value="Genomic_DNA"/>
</dbReference>
<evidence type="ECO:0000313" key="2">
    <source>
        <dbReference type="EMBL" id="KFD69818.1"/>
    </source>
</evidence>
<organism evidence="1 3">
    <name type="scientific">Trichuris suis</name>
    <name type="common">pig whipworm</name>
    <dbReference type="NCBI Taxonomy" id="68888"/>
    <lineage>
        <taxon>Eukaryota</taxon>
        <taxon>Metazoa</taxon>
        <taxon>Ecdysozoa</taxon>
        <taxon>Nematoda</taxon>
        <taxon>Enoplea</taxon>
        <taxon>Dorylaimia</taxon>
        <taxon>Trichinellida</taxon>
        <taxon>Trichuridae</taxon>
        <taxon>Trichuris</taxon>
    </lineage>
</organism>
<dbReference type="Proteomes" id="UP000030764">
    <property type="component" value="Unassembled WGS sequence"/>
</dbReference>